<dbReference type="Proteomes" id="UP000193648">
    <property type="component" value="Unassembled WGS sequence"/>
</dbReference>
<name>A0A1Y2GU45_9FUNG</name>
<keyword evidence="3" id="KW-0732">Signal</keyword>
<evidence type="ECO:0000256" key="2">
    <source>
        <dbReference type="SAM" id="MobiDB-lite"/>
    </source>
</evidence>
<evidence type="ECO:0000313" key="5">
    <source>
        <dbReference type="Proteomes" id="UP000193648"/>
    </source>
</evidence>
<dbReference type="InParanoid" id="A0A1Y2GU45"/>
<keyword evidence="5" id="KW-1185">Reference proteome</keyword>
<evidence type="ECO:0000256" key="1">
    <source>
        <dbReference type="SAM" id="Coils"/>
    </source>
</evidence>
<feature type="coiled-coil region" evidence="1">
    <location>
        <begin position="205"/>
        <end position="232"/>
    </location>
</feature>
<evidence type="ECO:0000256" key="3">
    <source>
        <dbReference type="SAM" id="SignalP"/>
    </source>
</evidence>
<organism evidence="4 5">
    <name type="scientific">Lobosporangium transversale</name>
    <dbReference type="NCBI Taxonomy" id="64571"/>
    <lineage>
        <taxon>Eukaryota</taxon>
        <taxon>Fungi</taxon>
        <taxon>Fungi incertae sedis</taxon>
        <taxon>Mucoromycota</taxon>
        <taxon>Mortierellomycotina</taxon>
        <taxon>Mortierellomycetes</taxon>
        <taxon>Mortierellales</taxon>
        <taxon>Mortierellaceae</taxon>
        <taxon>Lobosporangium</taxon>
    </lineage>
</organism>
<feature type="coiled-coil region" evidence="1">
    <location>
        <begin position="126"/>
        <end position="160"/>
    </location>
</feature>
<feature type="signal peptide" evidence="3">
    <location>
        <begin position="1"/>
        <end position="20"/>
    </location>
</feature>
<sequence length="587" mass="66762">MSNTTTLSLIDALAIQNILAAVPNAALLPPADGNDAEALQMAQQKVLTKSQLCLQDALRASKKSLQARHTNIQGSSESSLHSDEEKDVVTTKMAKATHSFSSNSINSLAPLKEQQLDLFNNATSRLLRAETELALLKLIMAQSQREISGLEEEIFRKQAELAHHRTVFDYILELERLGFEIQIHEGQIQIKELESLVQKTVQGKEEAVAEAVKALEGEIRSLQQQLTEKREAFEKVQEPQMTDRQQDLETIIIQLRDELVLQTRRAREAEAVSKGDQEELERTRVKLQRALLDGDGDAEGVMVEHLEKEYKKKTVALRTSLAQVYRVNRRLGREMSALARKVVRVESINEELVEQAKQDRAEIKSLKCQAEFLQEQLITASGKPSDDVGTASAADECLVASLQEQITALDIQIDGLSSSLRLKEQELEEAHGEAEQLLLKLESELAQQKEAHAKEMKEFAEEKKLQAQRERACQNASVTLFQNMVTKLQTELSETQEKLRDTTICWGNTKEQLQKCEQAYRRRKRDLEVTTKHLHEVEETVLKLGDAITMLEMEKETNMVLVRSLEERDRELRDMEYRLRVLEEEHE</sequence>
<feature type="chain" id="PRO_5013050678" description="Up-regulated during septation-domain-containing protein" evidence="3">
    <location>
        <begin position="21"/>
        <end position="587"/>
    </location>
</feature>
<feature type="compositionally biased region" description="Polar residues" evidence="2">
    <location>
        <begin position="67"/>
        <end position="79"/>
    </location>
</feature>
<dbReference type="EMBL" id="MCFF01000011">
    <property type="protein sequence ID" value="ORZ21869.1"/>
    <property type="molecule type" value="Genomic_DNA"/>
</dbReference>
<keyword evidence="1" id="KW-0175">Coiled coil</keyword>
<proteinExistence type="predicted"/>
<protein>
    <recommendedName>
        <fullName evidence="6">Up-regulated during septation-domain-containing protein</fullName>
    </recommendedName>
</protein>
<feature type="coiled-coil region" evidence="1">
    <location>
        <begin position="413"/>
        <end position="470"/>
    </location>
</feature>
<dbReference type="OrthoDB" id="2408724at2759"/>
<evidence type="ECO:0008006" key="6">
    <source>
        <dbReference type="Google" id="ProtNLM"/>
    </source>
</evidence>
<feature type="coiled-coil region" evidence="1">
    <location>
        <begin position="349"/>
        <end position="383"/>
    </location>
</feature>
<dbReference type="AlphaFoldDB" id="A0A1Y2GU45"/>
<comment type="caution">
    <text evidence="4">The sequence shown here is derived from an EMBL/GenBank/DDBJ whole genome shotgun (WGS) entry which is preliminary data.</text>
</comment>
<reference evidence="4 5" key="1">
    <citation type="submission" date="2016-07" db="EMBL/GenBank/DDBJ databases">
        <title>Pervasive Adenine N6-methylation of Active Genes in Fungi.</title>
        <authorList>
            <consortium name="DOE Joint Genome Institute"/>
            <person name="Mondo S.J."/>
            <person name="Dannebaum R.O."/>
            <person name="Kuo R.C."/>
            <person name="Labutti K."/>
            <person name="Haridas S."/>
            <person name="Kuo A."/>
            <person name="Salamov A."/>
            <person name="Ahrendt S.R."/>
            <person name="Lipzen A."/>
            <person name="Sullivan W."/>
            <person name="Andreopoulos W.B."/>
            <person name="Clum A."/>
            <person name="Lindquist E."/>
            <person name="Daum C."/>
            <person name="Ramamoorthy G.K."/>
            <person name="Gryganskyi A."/>
            <person name="Culley D."/>
            <person name="Magnuson J.K."/>
            <person name="James T.Y."/>
            <person name="O'Malley M.A."/>
            <person name="Stajich J.E."/>
            <person name="Spatafora J.W."/>
            <person name="Visel A."/>
            <person name="Grigoriev I.V."/>
        </authorList>
    </citation>
    <scope>NUCLEOTIDE SEQUENCE [LARGE SCALE GENOMIC DNA]</scope>
    <source>
        <strain evidence="4 5">NRRL 3116</strain>
    </source>
</reference>
<gene>
    <name evidence="4" type="ORF">BCR41DRAFT_385290</name>
</gene>
<dbReference type="RefSeq" id="XP_021883120.1">
    <property type="nucleotide sequence ID" value="XM_022027659.1"/>
</dbReference>
<dbReference type="GeneID" id="33569502"/>
<feature type="region of interest" description="Disordered" evidence="2">
    <location>
        <begin position="67"/>
        <end position="88"/>
    </location>
</feature>
<accession>A0A1Y2GU45</accession>
<evidence type="ECO:0000313" key="4">
    <source>
        <dbReference type="EMBL" id="ORZ21869.1"/>
    </source>
</evidence>